<proteinExistence type="predicted"/>
<accession>A0AAN5YNN2</accession>
<feature type="transmembrane region" description="Helical" evidence="1">
    <location>
        <begin position="6"/>
        <end position="24"/>
    </location>
</feature>
<keyword evidence="1" id="KW-0812">Transmembrane</keyword>
<reference evidence="2" key="1">
    <citation type="journal article" date="2020" name="bioRxiv">
        <title>Genomic and phenotypic heterogeneity of clinical isolates of the human pathogens Aspergillus fumigatus, Aspergillus lentulus and Aspergillus fumigatiaffinis.</title>
        <authorList>
            <person name="dos Santos R.A.C."/>
            <person name="Steenwyk J.L."/>
            <person name="Rivero-Menendez O."/>
            <person name="Mead M.E."/>
            <person name="Silva L.P."/>
            <person name="Bastos R.W."/>
            <person name="Alastruey-Izquierdo A."/>
            <person name="Goldman G.H."/>
            <person name="Rokas A."/>
        </authorList>
    </citation>
    <scope>NUCLEOTIDE SEQUENCE</scope>
    <source>
        <strain evidence="2">CNM-CM8927</strain>
    </source>
</reference>
<dbReference type="AlphaFoldDB" id="A0AAN5YNN2"/>
<dbReference type="Proteomes" id="UP000649114">
    <property type="component" value="Unassembled WGS sequence"/>
</dbReference>
<reference evidence="2" key="2">
    <citation type="submission" date="2020-04" db="EMBL/GenBank/DDBJ databases">
        <authorList>
            <person name="Santos R.A.C."/>
            <person name="Steenwyk J.L."/>
            <person name="Rivero-Menendez O."/>
            <person name="Mead M.E."/>
            <person name="Silva L.P."/>
            <person name="Bastos R.W."/>
            <person name="Alastruey-Izquierdo A."/>
            <person name="Goldman G.H."/>
            <person name="Rokas A."/>
        </authorList>
    </citation>
    <scope>NUCLEOTIDE SEQUENCE</scope>
    <source>
        <strain evidence="2">CNM-CM8927</strain>
    </source>
</reference>
<evidence type="ECO:0000313" key="2">
    <source>
        <dbReference type="EMBL" id="KAF4203563.1"/>
    </source>
</evidence>
<comment type="caution">
    <text evidence="2">The sequence shown here is derived from an EMBL/GenBank/DDBJ whole genome shotgun (WGS) entry which is preliminary data.</text>
</comment>
<dbReference type="EMBL" id="JAAAPU010000077">
    <property type="protein sequence ID" value="KAF4203563.1"/>
    <property type="molecule type" value="Genomic_DNA"/>
</dbReference>
<keyword evidence="1" id="KW-1133">Transmembrane helix</keyword>
<protein>
    <submittedName>
        <fullName evidence="2">Uncharacterized protein</fullName>
    </submittedName>
</protein>
<name>A0AAN5YNN2_ASPLE</name>
<organism evidence="2 3">
    <name type="scientific">Aspergillus lentulus</name>
    <dbReference type="NCBI Taxonomy" id="293939"/>
    <lineage>
        <taxon>Eukaryota</taxon>
        <taxon>Fungi</taxon>
        <taxon>Dikarya</taxon>
        <taxon>Ascomycota</taxon>
        <taxon>Pezizomycotina</taxon>
        <taxon>Eurotiomycetes</taxon>
        <taxon>Eurotiomycetidae</taxon>
        <taxon>Eurotiales</taxon>
        <taxon>Aspergillaceae</taxon>
        <taxon>Aspergillus</taxon>
        <taxon>Aspergillus subgen. Fumigati</taxon>
    </lineage>
</organism>
<evidence type="ECO:0000313" key="3">
    <source>
        <dbReference type="Proteomes" id="UP000649114"/>
    </source>
</evidence>
<gene>
    <name evidence="2" type="ORF">CNMCM8927_008610</name>
</gene>
<sequence>MMSPWLSAILAGAALCFYVGWPWYTMWKRAKSLGLPVIGFLTDSWKDPSGSVTAGILLKRSIRKHMPNGTESIESIENGLQLCRNFPILTLEEWRNERLDLEMAAFKEAYETEPHADDLIPLLQELGFDVSPTPIRRYRIRISPSRATSAL</sequence>
<evidence type="ECO:0000256" key="1">
    <source>
        <dbReference type="SAM" id="Phobius"/>
    </source>
</evidence>
<keyword evidence="1" id="KW-0472">Membrane</keyword>